<dbReference type="InterPro" id="IPR007369">
    <property type="entry name" value="Peptidase_A22B_SPP"/>
</dbReference>
<dbReference type="SUPFAM" id="SSF52025">
    <property type="entry name" value="PA domain"/>
    <property type="match status" value="1"/>
</dbReference>
<proteinExistence type="predicted"/>
<evidence type="ECO:0000313" key="6">
    <source>
        <dbReference type="EMBL" id="KAK8556335.1"/>
    </source>
</evidence>
<evidence type="ECO:0000313" key="7">
    <source>
        <dbReference type="Proteomes" id="UP001472677"/>
    </source>
</evidence>
<dbReference type="Proteomes" id="UP001472677">
    <property type="component" value="Unassembled WGS sequence"/>
</dbReference>
<evidence type="ECO:0000259" key="5">
    <source>
        <dbReference type="Pfam" id="PF02225"/>
    </source>
</evidence>
<feature type="transmembrane region" description="Helical" evidence="3">
    <location>
        <begin position="294"/>
        <end position="313"/>
    </location>
</feature>
<comment type="caution">
    <text evidence="6">The sequence shown here is derived from an EMBL/GenBank/DDBJ whole genome shotgun (WGS) entry which is preliminary data.</text>
</comment>
<keyword evidence="3" id="KW-1133">Transmembrane helix</keyword>
<keyword evidence="1" id="KW-0378">Hydrolase</keyword>
<accession>A0ABR2E9W6</accession>
<dbReference type="InterPro" id="IPR046450">
    <property type="entry name" value="PA_dom_sf"/>
</dbReference>
<sequence length="314" mass="33689">MSFPPGNPRRIPITLPFFLLIALSFAVAAVAGDSKSPICKNPIENKLNSLLVGVETYSRQTDNREVVSASFDMAMVKIWVDGDEGEFLTGVTATFGAELPKEQGKSPKLAPVFSNPLNGCTNSSSKLAGSVALSMRGDCDFVTKAKVAQLGGAAALLVINDKEVAETMDCSGDGTPNISIPVVMIAKSDGDNLNKTMANKHVELLLYAPTRPIVDVSVVFLWAMSVGTLITASLWQEFGTSEQLDKNESSLKESSNPGTGSDDDTLDITVKGAIIFVILASVFLLLLYFFMSRWFIWVLIVLFCIGAVQDTMAC</sequence>
<keyword evidence="3" id="KW-0472">Membrane</keyword>
<feature type="transmembrane region" description="Helical" evidence="3">
    <location>
        <begin position="216"/>
        <end position="235"/>
    </location>
</feature>
<feature type="domain" description="PA" evidence="5">
    <location>
        <begin position="113"/>
        <end position="193"/>
    </location>
</feature>
<keyword evidence="3" id="KW-0812">Transmembrane</keyword>
<keyword evidence="1" id="KW-0645">Protease</keyword>
<evidence type="ECO:0000256" key="1">
    <source>
        <dbReference type="ARBA" id="ARBA00022670"/>
    </source>
</evidence>
<reference evidence="6 7" key="1">
    <citation type="journal article" date="2024" name="G3 (Bethesda)">
        <title>Genome assembly of Hibiscus sabdariffa L. provides insights into metabolisms of medicinal natural products.</title>
        <authorList>
            <person name="Kim T."/>
        </authorList>
    </citation>
    <scope>NUCLEOTIDE SEQUENCE [LARGE SCALE GENOMIC DNA]</scope>
    <source>
        <strain evidence="6">TK-2024</strain>
        <tissue evidence="6">Old leaves</tissue>
    </source>
</reference>
<dbReference type="Pfam" id="PF04258">
    <property type="entry name" value="Peptidase_A22B"/>
    <property type="match status" value="1"/>
</dbReference>
<keyword evidence="7" id="KW-1185">Reference proteome</keyword>
<name>A0ABR2E9W6_9ROSI</name>
<evidence type="ECO:0000256" key="2">
    <source>
        <dbReference type="ARBA" id="ARBA00023180"/>
    </source>
</evidence>
<gene>
    <name evidence="6" type="ORF">V6N12_002742</name>
</gene>
<keyword evidence="4" id="KW-0732">Signal</keyword>
<evidence type="ECO:0000256" key="3">
    <source>
        <dbReference type="SAM" id="Phobius"/>
    </source>
</evidence>
<dbReference type="PANTHER" id="PTHR12174">
    <property type="entry name" value="SIGNAL PEPTIDE PEPTIDASE"/>
    <property type="match status" value="1"/>
</dbReference>
<organism evidence="6 7">
    <name type="scientific">Hibiscus sabdariffa</name>
    <name type="common">roselle</name>
    <dbReference type="NCBI Taxonomy" id="183260"/>
    <lineage>
        <taxon>Eukaryota</taxon>
        <taxon>Viridiplantae</taxon>
        <taxon>Streptophyta</taxon>
        <taxon>Embryophyta</taxon>
        <taxon>Tracheophyta</taxon>
        <taxon>Spermatophyta</taxon>
        <taxon>Magnoliopsida</taxon>
        <taxon>eudicotyledons</taxon>
        <taxon>Gunneridae</taxon>
        <taxon>Pentapetalae</taxon>
        <taxon>rosids</taxon>
        <taxon>malvids</taxon>
        <taxon>Malvales</taxon>
        <taxon>Malvaceae</taxon>
        <taxon>Malvoideae</taxon>
        <taxon>Hibiscus</taxon>
    </lineage>
</organism>
<feature type="chain" id="PRO_5045633755" description="PA domain-containing protein" evidence="4">
    <location>
        <begin position="32"/>
        <end position="314"/>
    </location>
</feature>
<dbReference type="Gene3D" id="3.50.30.30">
    <property type="match status" value="1"/>
</dbReference>
<keyword evidence="2" id="KW-0325">Glycoprotein</keyword>
<dbReference type="Pfam" id="PF02225">
    <property type="entry name" value="PA"/>
    <property type="match status" value="1"/>
</dbReference>
<evidence type="ECO:0000256" key="4">
    <source>
        <dbReference type="SAM" id="SignalP"/>
    </source>
</evidence>
<protein>
    <recommendedName>
        <fullName evidence="5">PA domain-containing protein</fullName>
    </recommendedName>
</protein>
<dbReference type="PANTHER" id="PTHR12174:SF90">
    <property type="entry name" value="SIGNAL PEPTIDE PEPTIDASE-LIKE 3"/>
    <property type="match status" value="1"/>
</dbReference>
<feature type="signal peptide" evidence="4">
    <location>
        <begin position="1"/>
        <end position="31"/>
    </location>
</feature>
<dbReference type="EMBL" id="JBBPBM010000017">
    <property type="protein sequence ID" value="KAK8556335.1"/>
    <property type="molecule type" value="Genomic_DNA"/>
</dbReference>
<dbReference type="InterPro" id="IPR003137">
    <property type="entry name" value="PA_domain"/>
</dbReference>
<feature type="transmembrane region" description="Helical" evidence="3">
    <location>
        <begin position="268"/>
        <end position="288"/>
    </location>
</feature>